<dbReference type="AlphaFoldDB" id="U4URK8"/>
<evidence type="ECO:0000313" key="3">
    <source>
        <dbReference type="Proteomes" id="UP000030742"/>
    </source>
</evidence>
<feature type="non-terminal residue" evidence="1">
    <location>
        <position position="53"/>
    </location>
</feature>
<dbReference type="EMBL" id="KI208346">
    <property type="protein sequence ID" value="ERL95844.1"/>
    <property type="molecule type" value="Genomic_DNA"/>
</dbReference>
<proteinExistence type="predicted"/>
<organism evidence="1 3">
    <name type="scientific">Dendroctonus ponderosae</name>
    <name type="common">Mountain pine beetle</name>
    <dbReference type="NCBI Taxonomy" id="77166"/>
    <lineage>
        <taxon>Eukaryota</taxon>
        <taxon>Metazoa</taxon>
        <taxon>Ecdysozoa</taxon>
        <taxon>Arthropoda</taxon>
        <taxon>Hexapoda</taxon>
        <taxon>Insecta</taxon>
        <taxon>Pterygota</taxon>
        <taxon>Neoptera</taxon>
        <taxon>Endopterygota</taxon>
        <taxon>Coleoptera</taxon>
        <taxon>Polyphaga</taxon>
        <taxon>Cucujiformia</taxon>
        <taxon>Curculionidae</taxon>
        <taxon>Scolytinae</taxon>
        <taxon>Dendroctonus</taxon>
    </lineage>
</organism>
<dbReference type="Proteomes" id="UP000030742">
    <property type="component" value="Unassembled WGS sequence"/>
</dbReference>
<dbReference type="EMBL" id="KI207840">
    <property type="protein sequence ID" value="ERL95742.1"/>
    <property type="molecule type" value="Genomic_DNA"/>
</dbReference>
<sequence length="53" mass="5893">MRGCNRLCGRDTVAVCSFGTRAMPLHPRSTGVPVPWCGVYWSARLALHHQQIV</sequence>
<evidence type="ECO:0000313" key="1">
    <source>
        <dbReference type="EMBL" id="ERL95742.1"/>
    </source>
</evidence>
<accession>U4URK8</accession>
<name>U4URK8_DENPD</name>
<reference evidence="1 3" key="1">
    <citation type="journal article" date="2013" name="Genome Biol.">
        <title>Draft genome of the mountain pine beetle, Dendroctonus ponderosae Hopkins, a major forest pest.</title>
        <authorList>
            <person name="Keeling C.I."/>
            <person name="Yuen M.M."/>
            <person name="Liao N.Y."/>
            <person name="Docking T.R."/>
            <person name="Chan S.K."/>
            <person name="Taylor G.A."/>
            <person name="Palmquist D.L."/>
            <person name="Jackman S.D."/>
            <person name="Nguyen A."/>
            <person name="Li M."/>
            <person name="Henderson H."/>
            <person name="Janes J.K."/>
            <person name="Zhao Y."/>
            <person name="Pandoh P."/>
            <person name="Moore R."/>
            <person name="Sperling F.A."/>
            <person name="Huber D.P."/>
            <person name="Birol I."/>
            <person name="Jones S.J."/>
            <person name="Bohlmann J."/>
        </authorList>
    </citation>
    <scope>NUCLEOTIDE SEQUENCE</scope>
</reference>
<evidence type="ECO:0000313" key="2">
    <source>
        <dbReference type="EMBL" id="ERL95844.1"/>
    </source>
</evidence>
<gene>
    <name evidence="1" type="ORF">D910_00198</name>
    <name evidence="2" type="ORF">D910_00438</name>
</gene>
<protein>
    <submittedName>
        <fullName evidence="1">Uncharacterized protein</fullName>
    </submittedName>
</protein>